<keyword evidence="1" id="KW-0597">Phosphoprotein</keyword>
<evidence type="ECO:0000259" key="4">
    <source>
        <dbReference type="PROSITE" id="PS50800"/>
    </source>
</evidence>
<dbReference type="AlphaFoldDB" id="A0A9N9J6H6"/>
<accession>A0A9N9J6H6</accession>
<organism evidence="5 6">
    <name type="scientific">Dentiscutata erythropus</name>
    <dbReference type="NCBI Taxonomy" id="1348616"/>
    <lineage>
        <taxon>Eukaryota</taxon>
        <taxon>Fungi</taxon>
        <taxon>Fungi incertae sedis</taxon>
        <taxon>Mucoromycota</taxon>
        <taxon>Glomeromycotina</taxon>
        <taxon>Glomeromycetes</taxon>
        <taxon>Diversisporales</taxon>
        <taxon>Gigasporaceae</taxon>
        <taxon>Dentiscutata</taxon>
    </lineage>
</organism>
<evidence type="ECO:0000256" key="3">
    <source>
        <dbReference type="SAM" id="MobiDB-lite"/>
    </source>
</evidence>
<dbReference type="GO" id="GO:0016973">
    <property type="term" value="P:poly(A)+ mRNA export from nucleus"/>
    <property type="evidence" value="ECO:0007669"/>
    <property type="project" value="TreeGrafter"/>
</dbReference>
<feature type="compositionally biased region" description="Basic and acidic residues" evidence="3">
    <location>
        <begin position="32"/>
        <end position="44"/>
    </location>
</feature>
<protein>
    <submittedName>
        <fullName evidence="5">3085_t:CDS:1</fullName>
    </submittedName>
</protein>
<proteinExistence type="inferred from homology"/>
<evidence type="ECO:0000313" key="5">
    <source>
        <dbReference type="EMBL" id="CAG8767363.1"/>
    </source>
</evidence>
<dbReference type="EMBL" id="CAJVPY010018501">
    <property type="protein sequence ID" value="CAG8767363.1"/>
    <property type="molecule type" value="Genomic_DNA"/>
</dbReference>
<dbReference type="InterPro" id="IPR003034">
    <property type="entry name" value="SAP_dom"/>
</dbReference>
<dbReference type="Pfam" id="PF02037">
    <property type="entry name" value="SAP"/>
    <property type="match status" value="1"/>
</dbReference>
<comment type="similarity">
    <text evidence="2">Belongs to the SAP domain-containing ribonucleoprotein family.</text>
</comment>
<dbReference type="PANTHER" id="PTHR46551">
    <property type="entry name" value="SAP DOMAIN-CONTAINING RIBONUCLEOPROTEIN"/>
    <property type="match status" value="1"/>
</dbReference>
<feature type="non-terminal residue" evidence="5">
    <location>
        <position position="240"/>
    </location>
</feature>
<dbReference type="Gene3D" id="1.10.720.30">
    <property type="entry name" value="SAP domain"/>
    <property type="match status" value="1"/>
</dbReference>
<dbReference type="PANTHER" id="PTHR46551:SF1">
    <property type="entry name" value="SAP DOMAIN-CONTAINING RIBONUCLEOPROTEIN"/>
    <property type="match status" value="1"/>
</dbReference>
<gene>
    <name evidence="5" type="ORF">DERYTH_LOCUS18361</name>
</gene>
<comment type="caution">
    <text evidence="5">The sequence shown here is derived from an EMBL/GenBank/DDBJ whole genome shotgun (WGS) entry which is preliminary data.</text>
</comment>
<sequence length="240" mass="27967">SWTKLTLTELKNLCAACGLSVEGNKEELGERLHSYFDKRKDKGPKAQLKGSNRGQEPGPKNADDRTGEDDLDEDSQEADNRIREEFAACFKEKEKVKSVPVNIFLSALSSIKRKMNRNFSALYREIEDRDGLDEAWLKVKLSRSRDQHEYDFLAKISRHLDKEIRMLLEFNRKKFVGVCKEVESRAVTLRLADNRGWGIALQIVESNDKMMEKYKHRIPLFSQAEQSSCLYEWRKKARKY</sequence>
<feature type="region of interest" description="Disordered" evidence="3">
    <location>
        <begin position="32"/>
        <end position="77"/>
    </location>
</feature>
<dbReference type="GO" id="GO:0005634">
    <property type="term" value="C:nucleus"/>
    <property type="evidence" value="ECO:0007669"/>
    <property type="project" value="TreeGrafter"/>
</dbReference>
<evidence type="ECO:0000256" key="1">
    <source>
        <dbReference type="ARBA" id="ARBA00022553"/>
    </source>
</evidence>
<dbReference type="InterPro" id="IPR036361">
    <property type="entry name" value="SAP_dom_sf"/>
</dbReference>
<dbReference type="PROSITE" id="PS50800">
    <property type="entry name" value="SAP"/>
    <property type="match status" value="1"/>
</dbReference>
<dbReference type="Proteomes" id="UP000789405">
    <property type="component" value="Unassembled WGS sequence"/>
</dbReference>
<reference evidence="5" key="1">
    <citation type="submission" date="2021-06" db="EMBL/GenBank/DDBJ databases">
        <authorList>
            <person name="Kallberg Y."/>
            <person name="Tangrot J."/>
            <person name="Rosling A."/>
        </authorList>
    </citation>
    <scope>NUCLEOTIDE SEQUENCE</scope>
    <source>
        <strain evidence="5">MA453B</strain>
    </source>
</reference>
<keyword evidence="6" id="KW-1185">Reference proteome</keyword>
<name>A0A9N9J6H6_9GLOM</name>
<feature type="compositionally biased region" description="Acidic residues" evidence="3">
    <location>
        <begin position="66"/>
        <end position="77"/>
    </location>
</feature>
<feature type="domain" description="SAP" evidence="4">
    <location>
        <begin position="2"/>
        <end position="36"/>
    </location>
</feature>
<dbReference type="InterPro" id="IPR052240">
    <property type="entry name" value="SAP_domain_ribonucleoprotein"/>
</dbReference>
<dbReference type="SUPFAM" id="SSF68906">
    <property type="entry name" value="SAP domain"/>
    <property type="match status" value="1"/>
</dbReference>
<evidence type="ECO:0000256" key="2">
    <source>
        <dbReference type="ARBA" id="ARBA00046328"/>
    </source>
</evidence>
<dbReference type="SMART" id="SM00513">
    <property type="entry name" value="SAP"/>
    <property type="match status" value="1"/>
</dbReference>
<evidence type="ECO:0000313" key="6">
    <source>
        <dbReference type="Proteomes" id="UP000789405"/>
    </source>
</evidence>